<dbReference type="PANTHER" id="PTHR34387:SF2">
    <property type="entry name" value="SLR1258 PROTEIN"/>
    <property type="match status" value="1"/>
</dbReference>
<dbReference type="RefSeq" id="WP_260794879.1">
    <property type="nucleotide sequence ID" value="NZ_CP093313.1"/>
</dbReference>
<reference evidence="2" key="1">
    <citation type="submission" date="2021-04" db="EMBL/GenBank/DDBJ databases">
        <title>Phylogenetic analysis of Acidobacteriaceae.</title>
        <authorList>
            <person name="Qiu L."/>
            <person name="Zhang Q."/>
        </authorList>
    </citation>
    <scope>NUCLEOTIDE SEQUENCE</scope>
    <source>
        <strain evidence="2">DSM 25168</strain>
    </source>
</reference>
<evidence type="ECO:0000313" key="3">
    <source>
        <dbReference type="Proteomes" id="UP001059380"/>
    </source>
</evidence>
<protein>
    <submittedName>
        <fullName evidence="2">SIMPL domain-containing protein</fullName>
    </submittedName>
</protein>
<dbReference type="AlphaFoldDB" id="A0A9J7BUE4"/>
<organism evidence="2 3">
    <name type="scientific">Occallatibacter riparius</name>
    <dbReference type="NCBI Taxonomy" id="1002689"/>
    <lineage>
        <taxon>Bacteria</taxon>
        <taxon>Pseudomonadati</taxon>
        <taxon>Acidobacteriota</taxon>
        <taxon>Terriglobia</taxon>
        <taxon>Terriglobales</taxon>
        <taxon>Acidobacteriaceae</taxon>
        <taxon>Occallatibacter</taxon>
    </lineage>
</organism>
<name>A0A9J7BUE4_9BACT</name>
<evidence type="ECO:0000313" key="2">
    <source>
        <dbReference type="EMBL" id="UWZ85362.1"/>
    </source>
</evidence>
<dbReference type="GO" id="GO:0006974">
    <property type="term" value="P:DNA damage response"/>
    <property type="evidence" value="ECO:0007669"/>
    <property type="project" value="TreeGrafter"/>
</dbReference>
<dbReference type="Gene3D" id="3.30.110.170">
    <property type="entry name" value="Protein of unknown function (DUF541), domain 1"/>
    <property type="match status" value="1"/>
</dbReference>
<sequence length="236" mass="25346">MRFHSLSFVALAFICGTASFAQFPGQIELKIDSSNRTLSVSKEAQVTADPDTAILHIGFETDPSDAQSAYAEGTRLSNAIIAAVKQAGVQQSDIHSESQRLDRDYTVPKSHKFKLVQQWTVKTDPMHVAQILDAAVTAGASVSGDIEWTVKDPAALDAQALENAATRAKSDAEALAKGMGVRLGALVYVSRTSEPEIMPVRPRVMAMAKAQNDQPLSIEPGKVTRSATVYAVYAIE</sequence>
<dbReference type="Pfam" id="PF04402">
    <property type="entry name" value="SIMPL"/>
    <property type="match status" value="1"/>
</dbReference>
<dbReference type="PANTHER" id="PTHR34387">
    <property type="entry name" value="SLR1258 PROTEIN"/>
    <property type="match status" value="1"/>
</dbReference>
<keyword evidence="1" id="KW-0732">Signal</keyword>
<accession>A0A9J7BUE4</accession>
<dbReference type="InterPro" id="IPR007497">
    <property type="entry name" value="SIMPL/DUF541"/>
</dbReference>
<feature type="chain" id="PRO_5039934814" evidence="1">
    <location>
        <begin position="22"/>
        <end position="236"/>
    </location>
</feature>
<dbReference type="Proteomes" id="UP001059380">
    <property type="component" value="Chromosome"/>
</dbReference>
<proteinExistence type="predicted"/>
<dbReference type="KEGG" id="orp:MOP44_05335"/>
<feature type="signal peptide" evidence="1">
    <location>
        <begin position="1"/>
        <end position="21"/>
    </location>
</feature>
<dbReference type="EMBL" id="CP093313">
    <property type="protein sequence ID" value="UWZ85362.1"/>
    <property type="molecule type" value="Genomic_DNA"/>
</dbReference>
<gene>
    <name evidence="2" type="ORF">MOP44_05335</name>
</gene>
<dbReference type="Gene3D" id="3.30.70.2970">
    <property type="entry name" value="Protein of unknown function (DUF541), domain 2"/>
    <property type="match status" value="1"/>
</dbReference>
<dbReference type="InterPro" id="IPR052022">
    <property type="entry name" value="26kDa_periplasmic_antigen"/>
</dbReference>
<keyword evidence="3" id="KW-1185">Reference proteome</keyword>
<evidence type="ECO:0000256" key="1">
    <source>
        <dbReference type="SAM" id="SignalP"/>
    </source>
</evidence>